<dbReference type="Proteomes" id="UP000429232">
    <property type="component" value="Chromosome"/>
</dbReference>
<sequence>MRKFFAIALLSIHLFNLAGYYALYQYFVYKSDKVMNEHIAKNQYNVNELIEVKIPVNLPYVTSWRNYESISGQVQFKNVCYNYVKLKLTADTMYVKCVPNYEKTRLVSNNVIKVKEIADVPVSKHDAPLIKKSVDDIYHYESFAFQPNNRATVIKQFGFYKAISVAQGVAETPFLPPETV</sequence>
<evidence type="ECO:0000313" key="2">
    <source>
        <dbReference type="Proteomes" id="UP000429232"/>
    </source>
</evidence>
<protein>
    <submittedName>
        <fullName evidence="1">Uncharacterized protein</fullName>
    </submittedName>
</protein>
<evidence type="ECO:0000313" key="1">
    <source>
        <dbReference type="EMBL" id="QQL50754.1"/>
    </source>
</evidence>
<dbReference type="EMBL" id="CP066775">
    <property type="protein sequence ID" value="QQL50754.1"/>
    <property type="molecule type" value="Genomic_DNA"/>
</dbReference>
<organism evidence="1 2">
    <name type="scientific">Mucilaginibacter ginkgonis</name>
    <dbReference type="NCBI Taxonomy" id="2682091"/>
    <lineage>
        <taxon>Bacteria</taxon>
        <taxon>Pseudomonadati</taxon>
        <taxon>Bacteroidota</taxon>
        <taxon>Sphingobacteriia</taxon>
        <taxon>Sphingobacteriales</taxon>
        <taxon>Sphingobacteriaceae</taxon>
        <taxon>Mucilaginibacter</taxon>
    </lineage>
</organism>
<proteinExistence type="predicted"/>
<dbReference type="AlphaFoldDB" id="A0A6I4I6W5"/>
<reference evidence="1 2" key="1">
    <citation type="submission" date="2020-12" db="EMBL/GenBank/DDBJ databases">
        <title>HMF7856_wgs.fasta genome submission.</title>
        <authorList>
            <person name="Kang H."/>
            <person name="Kim H."/>
            <person name="Joh K."/>
        </authorList>
    </citation>
    <scope>NUCLEOTIDE SEQUENCE [LARGE SCALE GENOMIC DNA]</scope>
    <source>
        <strain evidence="1 2">HMF7856</strain>
    </source>
</reference>
<name>A0A6I4I6W5_9SPHI</name>
<gene>
    <name evidence="1" type="ORF">GO620_004655</name>
</gene>
<accession>A0A6I4I6W5</accession>
<dbReference type="KEGG" id="mgik:GO620_004655"/>
<keyword evidence="2" id="KW-1185">Reference proteome</keyword>
<dbReference type="RefSeq" id="WP_157526740.1">
    <property type="nucleotide sequence ID" value="NZ_CP066775.1"/>
</dbReference>